<dbReference type="Proteomes" id="UP000070544">
    <property type="component" value="Unassembled WGS sequence"/>
</dbReference>
<feature type="compositionally biased region" description="Basic residues" evidence="1">
    <location>
        <begin position="102"/>
        <end position="121"/>
    </location>
</feature>
<evidence type="ECO:0000256" key="1">
    <source>
        <dbReference type="SAM" id="MobiDB-lite"/>
    </source>
</evidence>
<sequence>MVPRALFLSLVQTPRIASRITPVIPAPFFPSLRALHTGMGARGAGGGGGRGGGGAGSNSARQSHGRRLWIPDDAEVQQPKRRNMSSFLLRNARGMNEDHGVGKRKKKKSKPQPQPQKKKKEKEHLDNDWIAMEWIDDDWGAGEERNRKWEREHGRGKGGGDKGRGRGGKAKKGEKGAGRFQHMSTSTSTRDLWNAELVEAVSDAELDFIPLHGKRPMERERDAGRDFVGSRHTKRRIESVLEYDDEEPVGVERHLKRPRRSESPPGSRPRPIHFKAPWYTAPPDDFPPLSAQTLPLHLHRELLLLSEFTQSTPSEAWARSSALSRLDAVVQRRFKGGARVDVFGSVGSGLEVLSSDIDVCITQPHHHHRGAVDPSDHAQDPATSRGLVDLTRDEEDQSDDGSQSASRPHHRALTQGAQSKHLGRIAHALRVEHSELAKRDRQASRHRDKKRKRPKPAGHAHRRANDSDGDGDETLDVSHPTLTARPLSVQLIHRARVPVLKYVDSATGFDVDVTYGRSDGVSAAQWVRGIVDSDWRVRPLVVAVKLLLHSRDLAEVFSGGLGGYALFCMVLGFLRLQSGLFSTTESEIPSDVPPDVPVNSADNLGLLYLRFLLYFGPTHLASHQRVPVFPYEKAVLCPGESEEQAGIRHKSDLRGIMEGNGGDWRSWKLSLQDPLNPSNDVTRGTTQVAAIRGAFGEAYAAYHDAVGRSAPPSNGRQVQGRLTYRNIPVLSEMFEIAPNSKVMKRRRIVEEQYASYTRSTE</sequence>
<feature type="region of interest" description="Disordered" evidence="1">
    <location>
        <begin position="40"/>
        <end position="126"/>
    </location>
</feature>
<dbReference type="InterPro" id="IPR054708">
    <property type="entry name" value="MTPAP-like_central"/>
</dbReference>
<dbReference type="InterPro" id="IPR045862">
    <property type="entry name" value="Trf4-like"/>
</dbReference>
<dbReference type="SUPFAM" id="SSF81301">
    <property type="entry name" value="Nucleotidyltransferase"/>
    <property type="match status" value="1"/>
</dbReference>
<keyword evidence="4" id="KW-1185">Reference proteome</keyword>
<evidence type="ECO:0000313" key="4">
    <source>
        <dbReference type="Proteomes" id="UP000070544"/>
    </source>
</evidence>
<dbReference type="InterPro" id="IPR043519">
    <property type="entry name" value="NT_sf"/>
</dbReference>
<protein>
    <recommendedName>
        <fullName evidence="2">Poly(A) RNA polymerase mitochondrial-like central palm domain-containing protein</fullName>
    </recommendedName>
</protein>
<dbReference type="GO" id="GO:1990817">
    <property type="term" value="F:poly(A) RNA polymerase activity"/>
    <property type="evidence" value="ECO:0007669"/>
    <property type="project" value="InterPro"/>
</dbReference>
<reference evidence="3 4" key="1">
    <citation type="journal article" date="2015" name="Genome Biol. Evol.">
        <title>Phylogenomic analyses indicate that early fungi evolved digesting cell walls of algal ancestors of land plants.</title>
        <authorList>
            <person name="Chang Y."/>
            <person name="Wang S."/>
            <person name="Sekimoto S."/>
            <person name="Aerts A.L."/>
            <person name="Choi C."/>
            <person name="Clum A."/>
            <person name="LaButti K.M."/>
            <person name="Lindquist E.A."/>
            <person name="Yee Ngan C."/>
            <person name="Ohm R.A."/>
            <person name="Salamov A.A."/>
            <person name="Grigoriev I.V."/>
            <person name="Spatafora J.W."/>
            <person name="Berbee M.L."/>
        </authorList>
    </citation>
    <scope>NUCLEOTIDE SEQUENCE [LARGE SCALE GENOMIC DNA]</scope>
    <source>
        <strain evidence="3 4">JEL478</strain>
    </source>
</reference>
<name>A0A139AQ09_GONPJ</name>
<dbReference type="SUPFAM" id="SSF81631">
    <property type="entry name" value="PAP/OAS1 substrate-binding domain"/>
    <property type="match status" value="1"/>
</dbReference>
<evidence type="ECO:0000313" key="3">
    <source>
        <dbReference type="EMBL" id="KXS18812.1"/>
    </source>
</evidence>
<dbReference type="GO" id="GO:0043634">
    <property type="term" value="P:polyadenylation-dependent ncRNA catabolic process"/>
    <property type="evidence" value="ECO:0007669"/>
    <property type="project" value="TreeGrafter"/>
</dbReference>
<dbReference type="PANTHER" id="PTHR23092:SF15">
    <property type="entry name" value="INACTIVE NON-CANONICAL POLY(A) RNA POLYMERASE PROTEIN TRF4-2-RELATED"/>
    <property type="match status" value="1"/>
</dbReference>
<dbReference type="OrthoDB" id="273917at2759"/>
<dbReference type="STRING" id="1344416.A0A139AQ09"/>
<dbReference type="PANTHER" id="PTHR23092">
    <property type="entry name" value="POLY(A) RNA POLYMERASE"/>
    <property type="match status" value="1"/>
</dbReference>
<dbReference type="Gene3D" id="3.30.460.10">
    <property type="entry name" value="Beta Polymerase, domain 2"/>
    <property type="match status" value="1"/>
</dbReference>
<dbReference type="GO" id="GO:0010605">
    <property type="term" value="P:negative regulation of macromolecule metabolic process"/>
    <property type="evidence" value="ECO:0007669"/>
    <property type="project" value="UniProtKB-ARBA"/>
</dbReference>
<feature type="compositionally biased region" description="Basic residues" evidence="1">
    <location>
        <begin position="446"/>
        <end position="462"/>
    </location>
</feature>
<feature type="domain" description="Poly(A) RNA polymerase mitochondrial-like central palm" evidence="2">
    <location>
        <begin position="299"/>
        <end position="373"/>
    </location>
</feature>
<proteinExistence type="predicted"/>
<dbReference type="AlphaFoldDB" id="A0A139AQ09"/>
<feature type="region of interest" description="Disordered" evidence="1">
    <location>
        <begin position="145"/>
        <end position="187"/>
    </location>
</feature>
<dbReference type="GO" id="GO:0005730">
    <property type="term" value="C:nucleolus"/>
    <property type="evidence" value="ECO:0007669"/>
    <property type="project" value="TreeGrafter"/>
</dbReference>
<evidence type="ECO:0000259" key="2">
    <source>
        <dbReference type="Pfam" id="PF22600"/>
    </source>
</evidence>
<feature type="compositionally biased region" description="Basic and acidic residues" evidence="1">
    <location>
        <begin position="429"/>
        <end position="445"/>
    </location>
</feature>
<feature type="compositionally biased region" description="Gly residues" evidence="1">
    <location>
        <begin position="40"/>
        <end position="56"/>
    </location>
</feature>
<dbReference type="GO" id="GO:0031499">
    <property type="term" value="C:TRAMP complex"/>
    <property type="evidence" value="ECO:0007669"/>
    <property type="project" value="TreeGrafter"/>
</dbReference>
<accession>A0A139AQ09</accession>
<gene>
    <name evidence="3" type="ORF">M427DRAFT_67441</name>
</gene>
<organism evidence="3 4">
    <name type="scientific">Gonapodya prolifera (strain JEL478)</name>
    <name type="common">Monoblepharis prolifera</name>
    <dbReference type="NCBI Taxonomy" id="1344416"/>
    <lineage>
        <taxon>Eukaryota</taxon>
        <taxon>Fungi</taxon>
        <taxon>Fungi incertae sedis</taxon>
        <taxon>Chytridiomycota</taxon>
        <taxon>Chytridiomycota incertae sedis</taxon>
        <taxon>Monoblepharidomycetes</taxon>
        <taxon>Monoblepharidales</taxon>
        <taxon>Gonapodyaceae</taxon>
        <taxon>Gonapodya</taxon>
    </lineage>
</organism>
<dbReference type="Gene3D" id="1.10.1410.10">
    <property type="match status" value="1"/>
</dbReference>
<feature type="region of interest" description="Disordered" evidence="1">
    <location>
        <begin position="392"/>
        <end position="476"/>
    </location>
</feature>
<feature type="region of interest" description="Disordered" evidence="1">
    <location>
        <begin position="247"/>
        <end position="276"/>
    </location>
</feature>
<dbReference type="GO" id="GO:0003729">
    <property type="term" value="F:mRNA binding"/>
    <property type="evidence" value="ECO:0007669"/>
    <property type="project" value="TreeGrafter"/>
</dbReference>
<dbReference type="GO" id="GO:0031123">
    <property type="term" value="P:RNA 3'-end processing"/>
    <property type="evidence" value="ECO:0007669"/>
    <property type="project" value="TreeGrafter"/>
</dbReference>
<dbReference type="Pfam" id="PF22600">
    <property type="entry name" value="MTPAP-like_central"/>
    <property type="match status" value="1"/>
</dbReference>
<dbReference type="EMBL" id="KQ965740">
    <property type="protein sequence ID" value="KXS18812.1"/>
    <property type="molecule type" value="Genomic_DNA"/>
</dbReference>
<feature type="compositionally biased region" description="Basic and acidic residues" evidence="1">
    <location>
        <begin position="145"/>
        <end position="164"/>
    </location>
</feature>